<name>A0A512DK77_9PROT</name>
<gene>
    <name evidence="2" type="ORF">SAE02_10260</name>
</gene>
<organism evidence="2 3">
    <name type="scientific">Skermanella aerolata</name>
    <dbReference type="NCBI Taxonomy" id="393310"/>
    <lineage>
        <taxon>Bacteria</taxon>
        <taxon>Pseudomonadati</taxon>
        <taxon>Pseudomonadota</taxon>
        <taxon>Alphaproteobacteria</taxon>
        <taxon>Rhodospirillales</taxon>
        <taxon>Azospirillaceae</taxon>
        <taxon>Skermanella</taxon>
    </lineage>
</organism>
<protein>
    <submittedName>
        <fullName evidence="2">Toluene tolerance protein</fullName>
    </submittedName>
</protein>
<evidence type="ECO:0000313" key="3">
    <source>
        <dbReference type="Proteomes" id="UP000321523"/>
    </source>
</evidence>
<feature type="chain" id="PRO_5022228662" evidence="1">
    <location>
        <begin position="21"/>
        <end position="201"/>
    </location>
</feature>
<comment type="caution">
    <text evidence="2">The sequence shown here is derived from an EMBL/GenBank/DDBJ whole genome shotgun (WGS) entry which is preliminary data.</text>
</comment>
<proteinExistence type="predicted"/>
<dbReference type="InterPro" id="IPR017842">
    <property type="entry name" value="Hopanoid_biosyn-assoc_HpnM"/>
</dbReference>
<dbReference type="Pfam" id="PF05494">
    <property type="entry name" value="MlaC"/>
    <property type="match status" value="1"/>
</dbReference>
<dbReference type="PANTHER" id="PTHR36573">
    <property type="entry name" value="INTERMEMBRANE PHOSPHOLIPID TRANSPORT SYSTEM BINDING PROTEIN MLAC"/>
    <property type="match status" value="1"/>
</dbReference>
<dbReference type="RefSeq" id="WP_044426092.1">
    <property type="nucleotide sequence ID" value="NZ_BJYZ01000003.1"/>
</dbReference>
<dbReference type="Gene3D" id="3.10.450.710">
    <property type="entry name" value="Tgt2/MlaC"/>
    <property type="match status" value="1"/>
</dbReference>
<feature type="signal peptide" evidence="1">
    <location>
        <begin position="1"/>
        <end position="20"/>
    </location>
</feature>
<dbReference type="NCBIfam" id="TIGR03481">
    <property type="entry name" value="HpnM"/>
    <property type="match status" value="1"/>
</dbReference>
<accession>A0A512DK77</accession>
<evidence type="ECO:0000313" key="2">
    <source>
        <dbReference type="EMBL" id="GEO36878.1"/>
    </source>
</evidence>
<dbReference type="EMBL" id="BJYZ01000003">
    <property type="protein sequence ID" value="GEO36878.1"/>
    <property type="molecule type" value="Genomic_DNA"/>
</dbReference>
<keyword evidence="1" id="KW-0732">Signal</keyword>
<keyword evidence="3" id="KW-1185">Reference proteome</keyword>
<sequence length="201" mass="21932">MPATRLLVAAILWLSLPAFAAAQSATDRVNALNQGIIALMKAAEQKVPARTRLQQFEPVVRENYDLETSLRVAASPDYDRAPPDQQKSLLEAFARRSAAQYVQRFTGYGGESFETVGDRVGPRGTTLVETRLIRPNDKPVTLTYVLRQRDGKWGIADVLLDGTISQLAVQRSDYANALRNGGIAALTKELNSYADGVAAGR</sequence>
<dbReference type="Proteomes" id="UP000321523">
    <property type="component" value="Unassembled WGS sequence"/>
</dbReference>
<dbReference type="InterPro" id="IPR042245">
    <property type="entry name" value="Tgt2/MlaC_sf"/>
</dbReference>
<dbReference type="PANTHER" id="PTHR36573:SF1">
    <property type="entry name" value="INTERMEMBRANE PHOSPHOLIPID TRANSPORT SYSTEM BINDING PROTEIN MLAC"/>
    <property type="match status" value="1"/>
</dbReference>
<dbReference type="AlphaFoldDB" id="A0A512DK77"/>
<evidence type="ECO:0000256" key="1">
    <source>
        <dbReference type="SAM" id="SignalP"/>
    </source>
</evidence>
<reference evidence="2 3" key="1">
    <citation type="submission" date="2019-07" db="EMBL/GenBank/DDBJ databases">
        <title>Whole genome shotgun sequence of Skermanella aerolata NBRC 106429.</title>
        <authorList>
            <person name="Hosoyama A."/>
            <person name="Uohara A."/>
            <person name="Ohji S."/>
            <person name="Ichikawa N."/>
        </authorList>
    </citation>
    <scope>NUCLEOTIDE SEQUENCE [LARGE SCALE GENOMIC DNA]</scope>
    <source>
        <strain evidence="2 3">NBRC 106429</strain>
    </source>
</reference>
<dbReference type="InterPro" id="IPR008869">
    <property type="entry name" value="MlaC/ttg2D"/>
</dbReference>
<dbReference type="OrthoDB" id="7358716at2"/>